<dbReference type="InterPro" id="IPR055063">
    <property type="entry name" value="Rib_mS39_PPR"/>
</dbReference>
<dbReference type="GO" id="GO:0019843">
    <property type="term" value="F:rRNA binding"/>
    <property type="evidence" value="ECO:0007669"/>
    <property type="project" value="UniProtKB-KW"/>
</dbReference>
<evidence type="ECO:0000256" key="1">
    <source>
        <dbReference type="ARBA" id="ARBA00004173"/>
    </source>
</evidence>
<dbReference type="Gene3D" id="1.25.40.10">
    <property type="entry name" value="Tetratricopeptide repeat domain"/>
    <property type="match status" value="2"/>
</dbReference>
<proteinExistence type="inferred from homology"/>
<keyword evidence="8" id="KW-0689">Ribosomal protein</keyword>
<keyword evidence="5" id="KW-0810">Translation regulation</keyword>
<keyword evidence="4" id="KW-0677">Repeat</keyword>
<comment type="caution">
    <text evidence="13">The sequence shown here is derived from an EMBL/GenBank/DDBJ whole genome shotgun (WGS) entry which is preliminary data.</text>
</comment>
<protein>
    <recommendedName>
        <fullName evidence="11">Small ribosomal subunit protein mS39</fullName>
    </recommendedName>
</protein>
<keyword evidence="6" id="KW-0694">RNA-binding</keyword>
<organism evidence="13 14">
    <name type="scientific">Zophobas morio</name>
    <dbReference type="NCBI Taxonomy" id="2755281"/>
    <lineage>
        <taxon>Eukaryota</taxon>
        <taxon>Metazoa</taxon>
        <taxon>Ecdysozoa</taxon>
        <taxon>Arthropoda</taxon>
        <taxon>Hexapoda</taxon>
        <taxon>Insecta</taxon>
        <taxon>Pterygota</taxon>
        <taxon>Neoptera</taxon>
        <taxon>Endopterygota</taxon>
        <taxon>Coleoptera</taxon>
        <taxon>Polyphaga</taxon>
        <taxon>Cucujiformia</taxon>
        <taxon>Tenebrionidae</taxon>
        <taxon>Zophobas</taxon>
    </lineage>
</organism>
<evidence type="ECO:0000313" key="13">
    <source>
        <dbReference type="EMBL" id="KAJ3654170.1"/>
    </source>
</evidence>
<dbReference type="GO" id="GO:0005739">
    <property type="term" value="C:mitochondrion"/>
    <property type="evidence" value="ECO:0007669"/>
    <property type="project" value="UniProtKB-SubCell"/>
</dbReference>
<sequence length="647" mass="74180">MMNISKTLLRRGLPQANITSNILLSTATIDDKIEIPKRIPRGPTDILRALESTVGRDPTAAHYKYHDDPYLIPLSSSGKRIFAMAQEAGRKAAHWVRQEHADLFQHREADPVIEAFVPPMVYTEESEVAVADLEKLIEMRQVVDSAVVYRVLKEKNVEVAQELEQGLLELLCYQNCEDGVSEEFVEERWFRQASKGKEFVKKTWKDGDLAEQIFSKMTPKTPESYCAIIQGMSKYRQMDSAVQLFEEAQKSNIPLNTNTYNSLIQSVNMIKENFDMRWSLLADFLTQMKNSNLKPNLGTLNAILYALSFMGNPKRAKEYVLQTLAEFKNLGIEPSLGSWYYVILTFCKERGPVSTILHDIINHLEDKEHQIRDLKDTHFFVTAMEMARHHLNDVALARRIDKLLNYGDNYNLIGDSYKESVYFRHYFALLCDNLPLEEFMNDVYFKLVPHIYVPEVGIMAEVLNQVDVNGAVEYIPKLWSDLIVFDQSHRENLVDCILNTMVNNEQLVTPELTESFAKIAWDIYSRSINEEEGRVHRLNLTGDLLGKILILLVRQKDFEKACKVMDRLDKNQQTIAGVPKIEALALFVDLCIEEKVPSRGIDCIQYCTDCGFPEANSLAVRLHKELNLDEVFLERLTKVVGDVFSTS</sequence>
<accession>A0AA38MEL1</accession>
<keyword evidence="9" id="KW-0496">Mitochondrion</keyword>
<evidence type="ECO:0000256" key="6">
    <source>
        <dbReference type="ARBA" id="ARBA00022884"/>
    </source>
</evidence>
<dbReference type="EMBL" id="JALNTZ010000004">
    <property type="protein sequence ID" value="KAJ3654170.1"/>
    <property type="molecule type" value="Genomic_DNA"/>
</dbReference>
<dbReference type="PANTHER" id="PTHR16276:SF1">
    <property type="entry name" value="SMALL RIBOSOMAL SUBUNIT PROTEIN MS39"/>
    <property type="match status" value="1"/>
</dbReference>
<dbReference type="Proteomes" id="UP001168821">
    <property type="component" value="Unassembled WGS sequence"/>
</dbReference>
<dbReference type="InterPro" id="IPR002885">
    <property type="entry name" value="PPR_rpt"/>
</dbReference>
<dbReference type="GO" id="GO:1990904">
    <property type="term" value="C:ribonucleoprotein complex"/>
    <property type="evidence" value="ECO:0007669"/>
    <property type="project" value="UniProtKB-KW"/>
</dbReference>
<dbReference type="InterPro" id="IPR011990">
    <property type="entry name" value="TPR-like_helical_dom_sf"/>
</dbReference>
<keyword evidence="14" id="KW-1185">Reference proteome</keyword>
<dbReference type="GO" id="GO:0006417">
    <property type="term" value="P:regulation of translation"/>
    <property type="evidence" value="ECO:0007669"/>
    <property type="project" value="UniProtKB-KW"/>
</dbReference>
<keyword evidence="7" id="KW-0809">Transit peptide</keyword>
<evidence type="ECO:0000313" key="14">
    <source>
        <dbReference type="Proteomes" id="UP001168821"/>
    </source>
</evidence>
<keyword evidence="10" id="KW-0687">Ribonucleoprotein</keyword>
<dbReference type="InterPro" id="IPR037387">
    <property type="entry name" value="PTCD3"/>
</dbReference>
<evidence type="ECO:0000256" key="9">
    <source>
        <dbReference type="ARBA" id="ARBA00023128"/>
    </source>
</evidence>
<dbReference type="PROSITE" id="PS51375">
    <property type="entry name" value="PPR"/>
    <property type="match status" value="1"/>
</dbReference>
<dbReference type="GO" id="GO:0043024">
    <property type="term" value="F:ribosomal small subunit binding"/>
    <property type="evidence" value="ECO:0007669"/>
    <property type="project" value="InterPro"/>
</dbReference>
<gene>
    <name evidence="13" type="ORF">Zmor_013379</name>
</gene>
<keyword evidence="3" id="KW-0699">rRNA-binding</keyword>
<evidence type="ECO:0000256" key="7">
    <source>
        <dbReference type="ARBA" id="ARBA00022946"/>
    </source>
</evidence>
<dbReference type="Pfam" id="PF22330">
    <property type="entry name" value="Rib_mS39_PPR"/>
    <property type="match status" value="1"/>
</dbReference>
<dbReference type="GO" id="GO:0005840">
    <property type="term" value="C:ribosome"/>
    <property type="evidence" value="ECO:0007669"/>
    <property type="project" value="UniProtKB-KW"/>
</dbReference>
<dbReference type="NCBIfam" id="TIGR00756">
    <property type="entry name" value="PPR"/>
    <property type="match status" value="1"/>
</dbReference>
<evidence type="ECO:0000256" key="10">
    <source>
        <dbReference type="ARBA" id="ARBA00023274"/>
    </source>
</evidence>
<comment type="subcellular location">
    <subcellularLocation>
        <location evidence="1">Mitochondrion</location>
    </subcellularLocation>
</comment>
<evidence type="ECO:0000256" key="4">
    <source>
        <dbReference type="ARBA" id="ARBA00022737"/>
    </source>
</evidence>
<comment type="similarity">
    <text evidence="2">Belongs to the mitochondrion-specific ribosomal protein mS39 family.</text>
</comment>
<name>A0AA38MEL1_9CUCU</name>
<evidence type="ECO:0000256" key="3">
    <source>
        <dbReference type="ARBA" id="ARBA00022730"/>
    </source>
</evidence>
<dbReference type="AlphaFoldDB" id="A0AA38MEL1"/>
<dbReference type="FunFam" id="1.25.40.10:FF:001004">
    <property type="entry name" value="Protein PTCD3 homolog, mitochondrial"/>
    <property type="match status" value="1"/>
</dbReference>
<dbReference type="Pfam" id="PF13812">
    <property type="entry name" value="PPR_3"/>
    <property type="match status" value="1"/>
</dbReference>
<reference evidence="13" key="1">
    <citation type="journal article" date="2023" name="G3 (Bethesda)">
        <title>Whole genome assemblies of Zophobas morio and Tenebrio molitor.</title>
        <authorList>
            <person name="Kaur S."/>
            <person name="Stinson S.A."/>
            <person name="diCenzo G.C."/>
        </authorList>
    </citation>
    <scope>NUCLEOTIDE SEQUENCE</scope>
    <source>
        <strain evidence="13">QUZm001</strain>
    </source>
</reference>
<dbReference type="PANTHER" id="PTHR16276">
    <property type="entry name" value="PENTATRICOPEPTIDE REPEAT DOMAIN-CONTAINING PROTEIN 3"/>
    <property type="match status" value="1"/>
</dbReference>
<dbReference type="GO" id="GO:0032543">
    <property type="term" value="P:mitochondrial translation"/>
    <property type="evidence" value="ECO:0007669"/>
    <property type="project" value="InterPro"/>
</dbReference>
<evidence type="ECO:0000256" key="12">
    <source>
        <dbReference type="PROSITE-ProRule" id="PRU00708"/>
    </source>
</evidence>
<evidence type="ECO:0000256" key="2">
    <source>
        <dbReference type="ARBA" id="ARBA00008551"/>
    </source>
</evidence>
<evidence type="ECO:0000256" key="5">
    <source>
        <dbReference type="ARBA" id="ARBA00022845"/>
    </source>
</evidence>
<evidence type="ECO:0000256" key="11">
    <source>
        <dbReference type="ARBA" id="ARBA00035134"/>
    </source>
</evidence>
<feature type="repeat" description="PPR" evidence="12">
    <location>
        <begin position="221"/>
        <end position="255"/>
    </location>
</feature>
<evidence type="ECO:0000256" key="8">
    <source>
        <dbReference type="ARBA" id="ARBA00022980"/>
    </source>
</evidence>